<keyword evidence="4" id="KW-0378">Hydrolase</keyword>
<comment type="subcellular location">
    <subcellularLocation>
        <location evidence="1">Nucleus</location>
    </subcellularLocation>
</comment>
<keyword evidence="3" id="KW-0479">Metal-binding</keyword>
<dbReference type="AlphaFoldDB" id="A0A813LGC2"/>
<gene>
    <name evidence="11" type="ORF">PGLA2088_LOCUS45942</name>
</gene>
<dbReference type="GO" id="GO:0046872">
    <property type="term" value="F:metal ion binding"/>
    <property type="evidence" value="ECO:0007669"/>
    <property type="project" value="UniProtKB-KW"/>
</dbReference>
<dbReference type="EMBL" id="CAJNNW010035976">
    <property type="protein sequence ID" value="CAE8731208.1"/>
    <property type="molecule type" value="Genomic_DNA"/>
</dbReference>
<evidence type="ECO:0000256" key="9">
    <source>
        <dbReference type="ARBA" id="ARBA00042761"/>
    </source>
</evidence>
<dbReference type="SUPFAM" id="SSF53098">
    <property type="entry name" value="Ribonuclease H-like"/>
    <property type="match status" value="1"/>
</dbReference>
<evidence type="ECO:0000256" key="2">
    <source>
        <dbReference type="ARBA" id="ARBA00022722"/>
    </source>
</evidence>
<evidence type="ECO:0000256" key="8">
    <source>
        <dbReference type="ARBA" id="ARBA00040531"/>
    </source>
</evidence>
<sequence length="346" mass="37620">MLFRFAFASRSPCKHASNLARVAAETLPVFRFQGEVREIQSTADEEACSSILHGALLQGAVVGLDTEWPPVTCSRQLRPRPTLIQLCVGVDPVSGAPPAVLLYRVPPAAASVNHNNKNTAADVQEEAPLPWTSCYPLLSAVLAAPGVPKATQGASYECKALAQHLHIHAQGVICLQCLDAAVRMGEWMPGRLEAKMSSSLACLVERYLAQKLVKSPARLSQWDSWPLSAEQVEYAATDAFASYCVYREMEKAGHVNQLQLWVSAAAERLQQFNSCSFAELRSIEGIGKGTADAIIQHRPYADLADARLKLLQWIEVKATQENSLARLKSGSHNIRKATTSPGECSC</sequence>
<dbReference type="InterPro" id="IPR012337">
    <property type="entry name" value="RNaseH-like_sf"/>
</dbReference>
<evidence type="ECO:0000256" key="4">
    <source>
        <dbReference type="ARBA" id="ARBA00022801"/>
    </source>
</evidence>
<keyword evidence="5" id="KW-0269">Exonuclease</keyword>
<evidence type="ECO:0000256" key="6">
    <source>
        <dbReference type="ARBA" id="ARBA00022842"/>
    </source>
</evidence>
<evidence type="ECO:0000256" key="1">
    <source>
        <dbReference type="ARBA" id="ARBA00004123"/>
    </source>
</evidence>
<evidence type="ECO:0000256" key="3">
    <source>
        <dbReference type="ARBA" id="ARBA00022723"/>
    </source>
</evidence>
<keyword evidence="7" id="KW-0539">Nucleus</keyword>
<dbReference type="Proteomes" id="UP000626109">
    <property type="component" value="Unassembled WGS sequence"/>
</dbReference>
<evidence type="ECO:0000259" key="10">
    <source>
        <dbReference type="SMART" id="SM00474"/>
    </source>
</evidence>
<dbReference type="InterPro" id="IPR002562">
    <property type="entry name" value="3'-5'_exonuclease_dom"/>
</dbReference>
<dbReference type="PANTHER" id="PTHR13620">
    <property type="entry name" value="3-5 EXONUCLEASE"/>
    <property type="match status" value="1"/>
</dbReference>
<proteinExistence type="predicted"/>
<evidence type="ECO:0000256" key="5">
    <source>
        <dbReference type="ARBA" id="ARBA00022839"/>
    </source>
</evidence>
<name>A0A813LGC2_POLGL</name>
<dbReference type="PANTHER" id="PTHR13620:SF109">
    <property type="entry name" value="3'-5' EXONUCLEASE"/>
    <property type="match status" value="1"/>
</dbReference>
<dbReference type="SMART" id="SM00474">
    <property type="entry name" value="35EXOc"/>
    <property type="match status" value="1"/>
</dbReference>
<protein>
    <recommendedName>
        <fullName evidence="8">3'-5' exonuclease</fullName>
    </recommendedName>
    <alternativeName>
        <fullName evidence="9">Werner Syndrome-like exonuclease</fullName>
    </alternativeName>
</protein>
<evidence type="ECO:0000313" key="11">
    <source>
        <dbReference type="EMBL" id="CAE8731208.1"/>
    </source>
</evidence>
<dbReference type="GO" id="GO:0006139">
    <property type="term" value="P:nucleobase-containing compound metabolic process"/>
    <property type="evidence" value="ECO:0007669"/>
    <property type="project" value="InterPro"/>
</dbReference>
<dbReference type="InterPro" id="IPR036397">
    <property type="entry name" value="RNaseH_sf"/>
</dbReference>
<dbReference type="GO" id="GO:0003676">
    <property type="term" value="F:nucleic acid binding"/>
    <property type="evidence" value="ECO:0007669"/>
    <property type="project" value="InterPro"/>
</dbReference>
<feature type="domain" description="3'-5' exonuclease" evidence="10">
    <location>
        <begin position="36"/>
        <end position="254"/>
    </location>
</feature>
<dbReference type="InterPro" id="IPR051132">
    <property type="entry name" value="3-5_Exonuclease_domain"/>
</dbReference>
<evidence type="ECO:0000256" key="7">
    <source>
        <dbReference type="ARBA" id="ARBA00023242"/>
    </source>
</evidence>
<reference evidence="11" key="1">
    <citation type="submission" date="2021-02" db="EMBL/GenBank/DDBJ databases">
        <authorList>
            <person name="Dougan E. K."/>
            <person name="Rhodes N."/>
            <person name="Thang M."/>
            <person name="Chan C."/>
        </authorList>
    </citation>
    <scope>NUCLEOTIDE SEQUENCE</scope>
</reference>
<organism evidence="11 12">
    <name type="scientific">Polarella glacialis</name>
    <name type="common">Dinoflagellate</name>
    <dbReference type="NCBI Taxonomy" id="89957"/>
    <lineage>
        <taxon>Eukaryota</taxon>
        <taxon>Sar</taxon>
        <taxon>Alveolata</taxon>
        <taxon>Dinophyceae</taxon>
        <taxon>Suessiales</taxon>
        <taxon>Suessiaceae</taxon>
        <taxon>Polarella</taxon>
    </lineage>
</organism>
<keyword evidence="2" id="KW-0540">Nuclease</keyword>
<keyword evidence="6" id="KW-0460">Magnesium</keyword>
<comment type="caution">
    <text evidence="11">The sequence shown here is derived from an EMBL/GenBank/DDBJ whole genome shotgun (WGS) entry which is preliminary data.</text>
</comment>
<dbReference type="GO" id="GO:0005634">
    <property type="term" value="C:nucleus"/>
    <property type="evidence" value="ECO:0007669"/>
    <property type="project" value="UniProtKB-SubCell"/>
</dbReference>
<dbReference type="Gene3D" id="3.30.420.10">
    <property type="entry name" value="Ribonuclease H-like superfamily/Ribonuclease H"/>
    <property type="match status" value="1"/>
</dbReference>
<dbReference type="SUPFAM" id="SSF81585">
    <property type="entry name" value="PsbU/PolX domain-like"/>
    <property type="match status" value="1"/>
</dbReference>
<evidence type="ECO:0000313" key="12">
    <source>
        <dbReference type="Proteomes" id="UP000626109"/>
    </source>
</evidence>
<dbReference type="GO" id="GO:0008408">
    <property type="term" value="F:3'-5' exonuclease activity"/>
    <property type="evidence" value="ECO:0007669"/>
    <property type="project" value="InterPro"/>
</dbReference>
<dbReference type="Gene3D" id="1.10.150.320">
    <property type="entry name" value="Photosystem II 12 kDa extrinsic protein"/>
    <property type="match status" value="1"/>
</dbReference>
<dbReference type="Pfam" id="PF01612">
    <property type="entry name" value="DNA_pol_A_exo1"/>
    <property type="match status" value="1"/>
</dbReference>
<accession>A0A813LGC2</accession>